<protein>
    <submittedName>
        <fullName evidence="3">Uncharacterized protein</fullName>
    </submittedName>
</protein>
<accession>A0A0F4GSU6</accession>
<reference evidence="3 4" key="1">
    <citation type="submission" date="2015-03" db="EMBL/GenBank/DDBJ databases">
        <title>RNA-seq based gene annotation and comparative genomics of four Zymoseptoria species reveal species-specific pathogenicity related genes and transposable element activity.</title>
        <authorList>
            <person name="Grandaubert J."/>
            <person name="Bhattacharyya A."/>
            <person name="Stukenbrock E.H."/>
        </authorList>
    </citation>
    <scope>NUCLEOTIDE SEQUENCE [LARGE SCALE GENOMIC DNA]</scope>
    <source>
        <strain evidence="3 4">Zb18110</strain>
    </source>
</reference>
<name>A0A0F4GSU6_9PEZI</name>
<keyword evidence="4" id="KW-1185">Reference proteome</keyword>
<proteinExistence type="predicted"/>
<feature type="signal peptide" evidence="2">
    <location>
        <begin position="1"/>
        <end position="17"/>
    </location>
</feature>
<feature type="compositionally biased region" description="Gly residues" evidence="1">
    <location>
        <begin position="79"/>
        <end position="97"/>
    </location>
</feature>
<feature type="region of interest" description="Disordered" evidence="1">
    <location>
        <begin position="78"/>
        <end position="97"/>
    </location>
</feature>
<organism evidence="3 4">
    <name type="scientific">Zymoseptoria brevis</name>
    <dbReference type="NCBI Taxonomy" id="1047168"/>
    <lineage>
        <taxon>Eukaryota</taxon>
        <taxon>Fungi</taxon>
        <taxon>Dikarya</taxon>
        <taxon>Ascomycota</taxon>
        <taxon>Pezizomycotina</taxon>
        <taxon>Dothideomycetes</taxon>
        <taxon>Dothideomycetidae</taxon>
        <taxon>Mycosphaerellales</taxon>
        <taxon>Mycosphaerellaceae</taxon>
        <taxon>Zymoseptoria</taxon>
    </lineage>
</organism>
<evidence type="ECO:0000256" key="1">
    <source>
        <dbReference type="SAM" id="MobiDB-lite"/>
    </source>
</evidence>
<evidence type="ECO:0000256" key="2">
    <source>
        <dbReference type="SAM" id="SignalP"/>
    </source>
</evidence>
<dbReference type="Proteomes" id="UP000033647">
    <property type="component" value="Unassembled WGS sequence"/>
</dbReference>
<sequence>MHASKLLALLFVSLAYAIPQLQEDSAAPLDRGRHGCIKAGRKYNDNCECCNINCIDGTFCYINGEGNFAVCHTSPQPNAGGGGGGAGGGKGGGGGRA</sequence>
<evidence type="ECO:0000313" key="4">
    <source>
        <dbReference type="Proteomes" id="UP000033647"/>
    </source>
</evidence>
<dbReference type="EMBL" id="LAFY01000328">
    <property type="protein sequence ID" value="KJY00324.1"/>
    <property type="molecule type" value="Genomic_DNA"/>
</dbReference>
<comment type="caution">
    <text evidence="3">The sequence shown here is derived from an EMBL/GenBank/DDBJ whole genome shotgun (WGS) entry which is preliminary data.</text>
</comment>
<keyword evidence="2" id="KW-0732">Signal</keyword>
<evidence type="ECO:0000313" key="3">
    <source>
        <dbReference type="EMBL" id="KJY00324.1"/>
    </source>
</evidence>
<dbReference type="AlphaFoldDB" id="A0A0F4GSU6"/>
<feature type="chain" id="PRO_5002469076" evidence="2">
    <location>
        <begin position="18"/>
        <end position="97"/>
    </location>
</feature>
<gene>
    <name evidence="3" type="ORF">TI39_contig336g00061</name>
</gene>